<comment type="caution">
    <text evidence="1">The sequence shown here is derived from an EMBL/GenBank/DDBJ whole genome shotgun (WGS) entry which is preliminary data.</text>
</comment>
<evidence type="ECO:0000313" key="2">
    <source>
        <dbReference type="Proteomes" id="UP000254958"/>
    </source>
</evidence>
<organism evidence="1 2">
    <name type="scientific">Gluconacetobacter liquefaciens</name>
    <name type="common">Acetobacter liquefaciens</name>
    <dbReference type="NCBI Taxonomy" id="89584"/>
    <lineage>
        <taxon>Bacteria</taxon>
        <taxon>Pseudomonadati</taxon>
        <taxon>Pseudomonadota</taxon>
        <taxon>Alphaproteobacteria</taxon>
        <taxon>Acetobacterales</taxon>
        <taxon>Acetobacteraceae</taxon>
        <taxon>Gluconacetobacter</taxon>
    </lineage>
</organism>
<name>A0A370G9C0_GLULI</name>
<dbReference type="EMBL" id="QQAW01000002">
    <property type="protein sequence ID" value="RDI39589.1"/>
    <property type="molecule type" value="Genomic_DNA"/>
</dbReference>
<evidence type="ECO:0000313" key="1">
    <source>
        <dbReference type="EMBL" id="RDI39589.1"/>
    </source>
</evidence>
<sequence length="241" mass="27929">MKSRLGLQKRGLVLLGFTKRRITFGNIRLMLNAQTLNSALQFVNVLRVNLSCIFLCFSQCELSCKLIALGIYHYTLGLKLITLDLYHFALGGEHFAHLSLERPHGRRRKRQIVQLRYWHVMADVMGEVRHGAFITGNQPTIRTRLRGFKLLDYNNRIIESNTGDLSPCHIQVRKILCICLLRIRLEVIHVQSISQRLEIFHGGPRLAEPPLRRTRSNCSVRLRPHRCHLPQDAGNRPQSWR</sequence>
<proteinExistence type="predicted"/>
<dbReference type="Proteomes" id="UP000254958">
    <property type="component" value="Unassembled WGS sequence"/>
</dbReference>
<gene>
    <name evidence="1" type="ORF">C7453_102383</name>
</gene>
<reference evidence="1 2" key="1">
    <citation type="submission" date="2018-07" db="EMBL/GenBank/DDBJ databases">
        <title>Genomic Encyclopedia of Type Strains, Phase IV (KMG-IV): sequencing the most valuable type-strain genomes for metagenomic binning, comparative biology and taxonomic classification.</title>
        <authorList>
            <person name="Goeker M."/>
        </authorList>
    </citation>
    <scope>NUCLEOTIDE SEQUENCE [LARGE SCALE GENOMIC DNA]</scope>
    <source>
        <strain evidence="1 2">DSM 5603</strain>
    </source>
</reference>
<accession>A0A370G9C0</accession>
<dbReference type="AlphaFoldDB" id="A0A370G9C0"/>
<protein>
    <submittedName>
        <fullName evidence="1">Uncharacterized protein</fullName>
    </submittedName>
</protein>
<keyword evidence="2" id="KW-1185">Reference proteome</keyword>